<dbReference type="InterPro" id="IPR051547">
    <property type="entry name" value="TDP2-like"/>
</dbReference>
<keyword evidence="9" id="KW-0269">Exonuclease</keyword>
<evidence type="ECO:0000256" key="8">
    <source>
        <dbReference type="ARBA" id="ARBA00023204"/>
    </source>
</evidence>
<dbReference type="GO" id="GO:0046872">
    <property type="term" value="F:metal ion binding"/>
    <property type="evidence" value="ECO:0007669"/>
    <property type="project" value="UniProtKB-KW"/>
</dbReference>
<proteinExistence type="predicted"/>
<comment type="cofactor">
    <cofactor evidence="2">
        <name>Mg(2+)</name>
        <dbReference type="ChEBI" id="CHEBI:18420"/>
    </cofactor>
</comment>
<evidence type="ECO:0000256" key="5">
    <source>
        <dbReference type="ARBA" id="ARBA00022763"/>
    </source>
</evidence>
<dbReference type="SUPFAM" id="SSF56219">
    <property type="entry name" value="DNase I-like"/>
    <property type="match status" value="1"/>
</dbReference>
<name>A0A481YUZ0_9VIRU</name>
<keyword evidence="7" id="KW-0460">Magnesium</keyword>
<keyword evidence="9" id="KW-0255">Endonuclease</keyword>
<keyword evidence="5" id="KW-0227">DNA damage</keyword>
<dbReference type="GO" id="GO:0006302">
    <property type="term" value="P:double-strand break repair"/>
    <property type="evidence" value="ECO:0007669"/>
    <property type="project" value="TreeGrafter"/>
</dbReference>
<evidence type="ECO:0000256" key="2">
    <source>
        <dbReference type="ARBA" id="ARBA00001946"/>
    </source>
</evidence>
<reference evidence="9" key="1">
    <citation type="journal article" date="2019" name="MBio">
        <title>Virus Genomes from Deep Sea Sediments Expand the Ocean Megavirome and Support Independent Origins of Viral Gigantism.</title>
        <authorList>
            <person name="Backstrom D."/>
            <person name="Yutin N."/>
            <person name="Jorgensen S.L."/>
            <person name="Dharamshi J."/>
            <person name="Homa F."/>
            <person name="Zaremba-Niedwiedzka K."/>
            <person name="Spang A."/>
            <person name="Wolf Y.I."/>
            <person name="Koonin E.V."/>
            <person name="Ettema T.J."/>
        </authorList>
    </citation>
    <scope>NUCLEOTIDE SEQUENCE</scope>
</reference>
<keyword evidence="3" id="KW-0540">Nuclease</keyword>
<keyword evidence="4" id="KW-0479">Metal-binding</keyword>
<comment type="cofactor">
    <cofactor evidence="1">
        <name>Mn(2+)</name>
        <dbReference type="ChEBI" id="CHEBI:29035"/>
    </cofactor>
</comment>
<evidence type="ECO:0000313" key="9">
    <source>
        <dbReference type="EMBL" id="QBK87103.1"/>
    </source>
</evidence>
<dbReference type="PANTHER" id="PTHR15822:SF4">
    <property type="entry name" value="TYROSYL-DNA PHOSPHODIESTERASE 2"/>
    <property type="match status" value="1"/>
</dbReference>
<dbReference type="Gene3D" id="3.60.10.10">
    <property type="entry name" value="Endonuclease/exonuclease/phosphatase"/>
    <property type="match status" value="1"/>
</dbReference>
<organism evidence="9">
    <name type="scientific">Marseillevirus LCMAC201</name>
    <dbReference type="NCBI Taxonomy" id="2506605"/>
    <lineage>
        <taxon>Viruses</taxon>
        <taxon>Varidnaviria</taxon>
        <taxon>Bamfordvirae</taxon>
        <taxon>Nucleocytoviricota</taxon>
        <taxon>Megaviricetes</taxon>
        <taxon>Pimascovirales</taxon>
        <taxon>Pimascovirales incertae sedis</taxon>
        <taxon>Marseilleviridae</taxon>
    </lineage>
</organism>
<protein>
    <submittedName>
        <fullName evidence="9">Endonuclease/exonuclease/phosphatase family protein</fullName>
    </submittedName>
</protein>
<dbReference type="EMBL" id="MK500344">
    <property type="protein sequence ID" value="QBK87103.1"/>
    <property type="molecule type" value="Genomic_DNA"/>
</dbReference>
<evidence type="ECO:0000256" key="7">
    <source>
        <dbReference type="ARBA" id="ARBA00022842"/>
    </source>
</evidence>
<keyword evidence="6" id="KW-0378">Hydrolase</keyword>
<dbReference type="InterPro" id="IPR036691">
    <property type="entry name" value="Endo/exonu/phosph_ase_sf"/>
</dbReference>
<dbReference type="PANTHER" id="PTHR15822">
    <property type="entry name" value="TRAF AND TNF RECEPTOR-ASSOCIATED PROTEIN"/>
    <property type="match status" value="1"/>
</dbReference>
<dbReference type="GO" id="GO:0003697">
    <property type="term" value="F:single-stranded DNA binding"/>
    <property type="evidence" value="ECO:0007669"/>
    <property type="project" value="TreeGrafter"/>
</dbReference>
<dbReference type="GO" id="GO:0070260">
    <property type="term" value="F:5'-tyrosyl-DNA phosphodiesterase activity"/>
    <property type="evidence" value="ECO:0007669"/>
    <property type="project" value="TreeGrafter"/>
</dbReference>
<dbReference type="GO" id="GO:0004519">
    <property type="term" value="F:endonuclease activity"/>
    <property type="evidence" value="ECO:0007669"/>
    <property type="project" value="UniProtKB-KW"/>
</dbReference>
<evidence type="ECO:0000256" key="3">
    <source>
        <dbReference type="ARBA" id="ARBA00022722"/>
    </source>
</evidence>
<evidence type="ECO:0000256" key="6">
    <source>
        <dbReference type="ARBA" id="ARBA00022801"/>
    </source>
</evidence>
<sequence>MILKVVSFNLWSDPFLKNERTEWVYTHIIKEKPDIILFQEVSNSNVLELTKKLRKYNYQYKVVSEGRTVYEMICSKWQITNHKFNRYSTSKTNRGLLWADLRINGSIVTVASTQLDQGTGEIQKRLGQLDCILKSLANLHHTTIIGCDTGFIKENYNLSHWKDAWVSTGKKVPQYTYDSKRNKNITKNIQTRPDRIYYQGGITDPIYELIGTAECCGLLNANPSTHFGICCTFTL</sequence>
<dbReference type="GO" id="GO:0004527">
    <property type="term" value="F:exonuclease activity"/>
    <property type="evidence" value="ECO:0007669"/>
    <property type="project" value="UniProtKB-KW"/>
</dbReference>
<accession>A0A481YUZ0</accession>
<evidence type="ECO:0000256" key="1">
    <source>
        <dbReference type="ARBA" id="ARBA00001936"/>
    </source>
</evidence>
<evidence type="ECO:0000256" key="4">
    <source>
        <dbReference type="ARBA" id="ARBA00022723"/>
    </source>
</evidence>
<keyword evidence="8" id="KW-0234">DNA repair</keyword>
<gene>
    <name evidence="9" type="ORF">LCMAC201_00050</name>
</gene>